<feature type="compositionally biased region" description="Basic and acidic residues" evidence="1">
    <location>
        <begin position="1"/>
        <end position="19"/>
    </location>
</feature>
<evidence type="ECO:0000313" key="3">
    <source>
        <dbReference type="EMBL" id="MDH0125455.1"/>
    </source>
</evidence>
<comment type="caution">
    <text evidence="3">The sequence shown here is derived from an EMBL/GenBank/DDBJ whole genome shotgun (WGS) entry which is preliminary data.</text>
</comment>
<dbReference type="Pfam" id="PF01844">
    <property type="entry name" value="HNH"/>
    <property type="match status" value="1"/>
</dbReference>
<dbReference type="EMBL" id="JAODYY010000007">
    <property type="protein sequence ID" value="MDH0125455.1"/>
    <property type="molecule type" value="Genomic_DNA"/>
</dbReference>
<dbReference type="AlphaFoldDB" id="A0AA42KT40"/>
<evidence type="ECO:0000256" key="1">
    <source>
        <dbReference type="SAM" id="MobiDB-lite"/>
    </source>
</evidence>
<organism evidence="3 4">
    <name type="scientific">Brucella intermedia GD04153</name>
    <dbReference type="NCBI Taxonomy" id="2975438"/>
    <lineage>
        <taxon>Bacteria</taxon>
        <taxon>Pseudomonadati</taxon>
        <taxon>Pseudomonadota</taxon>
        <taxon>Alphaproteobacteria</taxon>
        <taxon>Hyphomicrobiales</taxon>
        <taxon>Brucellaceae</taxon>
        <taxon>Brucella/Ochrobactrum group</taxon>
        <taxon>Brucella</taxon>
    </lineage>
</organism>
<dbReference type="SMART" id="SM00507">
    <property type="entry name" value="HNHc"/>
    <property type="match status" value="1"/>
</dbReference>
<accession>A0AA42KT40</accession>
<keyword evidence="3" id="KW-0255">Endonuclease</keyword>
<dbReference type="InterPro" id="IPR003615">
    <property type="entry name" value="HNH_nuc"/>
</dbReference>
<protein>
    <submittedName>
        <fullName evidence="3">HNH endonuclease</fullName>
    </submittedName>
</protein>
<gene>
    <name evidence="3" type="ORF">N7376_15715</name>
</gene>
<feature type="domain" description="HNH nuclease" evidence="2">
    <location>
        <begin position="158"/>
        <end position="211"/>
    </location>
</feature>
<dbReference type="GO" id="GO:0003676">
    <property type="term" value="F:nucleic acid binding"/>
    <property type="evidence" value="ECO:0007669"/>
    <property type="project" value="InterPro"/>
</dbReference>
<dbReference type="Proteomes" id="UP001158087">
    <property type="component" value="Unassembled WGS sequence"/>
</dbReference>
<keyword evidence="3" id="KW-0540">Nuclease</keyword>
<dbReference type="GO" id="GO:0008270">
    <property type="term" value="F:zinc ion binding"/>
    <property type="evidence" value="ECO:0007669"/>
    <property type="project" value="InterPro"/>
</dbReference>
<keyword evidence="3" id="KW-0378">Hydrolase</keyword>
<dbReference type="CDD" id="cd00085">
    <property type="entry name" value="HNHc"/>
    <property type="match status" value="1"/>
</dbReference>
<sequence length="229" mass="26464">MNDEDVLPRTRAEAKENGSKRYFTGTPCRNGHVAERYSSSGRCIECVSECNRKTYEKDPAQKIKSAQKWYAENKGYKLKYDLERYHSNPKVKEQQLEWKRANSDKMSAYRQKWISDNPGKHKESQRLWALNNPETVQANVRARRARKRNAEGRHSTADVDAILERQKFKCAECGIDISDRKSRQVDHIMPLKLGGSNWPSNLQLLCIKCNKVKGAKHPIDFAAKRGRLV</sequence>
<name>A0AA42KT40_9HYPH</name>
<evidence type="ECO:0000259" key="2">
    <source>
        <dbReference type="SMART" id="SM00507"/>
    </source>
</evidence>
<feature type="region of interest" description="Disordered" evidence="1">
    <location>
        <begin position="1"/>
        <end position="25"/>
    </location>
</feature>
<reference evidence="3" key="1">
    <citation type="submission" date="2022-09" db="EMBL/GenBank/DDBJ databases">
        <title>Intensive care unit water sources are persistently colonized with multi-drug resistant bacteria and are the site of extensive horizontal gene transfer of antibiotic resistance genes.</title>
        <authorList>
            <person name="Diorio-Toth L."/>
        </authorList>
    </citation>
    <scope>NUCLEOTIDE SEQUENCE</scope>
    <source>
        <strain evidence="3">GD04153</strain>
    </source>
</reference>
<dbReference type="Gene3D" id="1.10.30.50">
    <property type="match status" value="1"/>
</dbReference>
<dbReference type="GO" id="GO:0004519">
    <property type="term" value="F:endonuclease activity"/>
    <property type="evidence" value="ECO:0007669"/>
    <property type="project" value="UniProtKB-KW"/>
</dbReference>
<evidence type="ECO:0000313" key="4">
    <source>
        <dbReference type="Proteomes" id="UP001158087"/>
    </source>
</evidence>
<proteinExistence type="predicted"/>
<dbReference type="InterPro" id="IPR002711">
    <property type="entry name" value="HNH"/>
</dbReference>